<evidence type="ECO:0000256" key="1">
    <source>
        <dbReference type="ARBA" id="ARBA00001933"/>
    </source>
</evidence>
<dbReference type="Gene3D" id="3.90.1150.10">
    <property type="entry name" value="Aspartate Aminotransferase, domain 1"/>
    <property type="match status" value="1"/>
</dbReference>
<name>A0A1E5L3K6_9FIRM</name>
<dbReference type="CDD" id="cd00614">
    <property type="entry name" value="CGS_like"/>
    <property type="match status" value="1"/>
</dbReference>
<comment type="cofactor">
    <cofactor evidence="1 6">
        <name>pyridoxal 5'-phosphate</name>
        <dbReference type="ChEBI" id="CHEBI:597326"/>
    </cofactor>
</comment>
<keyword evidence="4 5" id="KW-0663">Pyridoxal phosphate</keyword>
<dbReference type="Proteomes" id="UP000095255">
    <property type="component" value="Unassembled WGS sequence"/>
</dbReference>
<proteinExistence type="inferred from homology"/>
<keyword evidence="8" id="KW-1185">Reference proteome</keyword>
<reference evidence="7 8" key="1">
    <citation type="submission" date="2016-09" db="EMBL/GenBank/DDBJ databases">
        <title>Desulfuribacillus arsenicus sp. nov., an obligately anaerobic, dissimilatory arsenic- and antimonate-reducing bacterium isolated from anoxic sediments.</title>
        <authorList>
            <person name="Abin C.A."/>
            <person name="Hollibaugh J.T."/>
        </authorList>
    </citation>
    <scope>NUCLEOTIDE SEQUENCE [LARGE SCALE GENOMIC DNA]</scope>
    <source>
        <strain evidence="7 8">MLFW-2</strain>
    </source>
</reference>
<evidence type="ECO:0000256" key="3">
    <source>
        <dbReference type="ARBA" id="ARBA00022679"/>
    </source>
</evidence>
<dbReference type="InterPro" id="IPR054542">
    <property type="entry name" value="Cys_met_metab_PP"/>
</dbReference>
<dbReference type="GO" id="GO:0004124">
    <property type="term" value="F:cysteine synthase activity"/>
    <property type="evidence" value="ECO:0007669"/>
    <property type="project" value="TreeGrafter"/>
</dbReference>
<comment type="caution">
    <text evidence="7">The sequence shown here is derived from an EMBL/GenBank/DDBJ whole genome shotgun (WGS) entry which is preliminary data.</text>
</comment>
<comment type="similarity">
    <text evidence="2 6">Belongs to the trans-sulfuration enzymes family.</text>
</comment>
<evidence type="ECO:0000256" key="4">
    <source>
        <dbReference type="ARBA" id="ARBA00022898"/>
    </source>
</evidence>
<dbReference type="RefSeq" id="WP_069703083.1">
    <property type="nucleotide sequence ID" value="NZ_MJAT01000037.1"/>
</dbReference>
<dbReference type="GO" id="GO:0030170">
    <property type="term" value="F:pyridoxal phosphate binding"/>
    <property type="evidence" value="ECO:0007669"/>
    <property type="project" value="InterPro"/>
</dbReference>
<keyword evidence="3 7" id="KW-0808">Transferase</keyword>
<dbReference type="GO" id="GO:0005737">
    <property type="term" value="C:cytoplasm"/>
    <property type="evidence" value="ECO:0007669"/>
    <property type="project" value="TreeGrafter"/>
</dbReference>
<dbReference type="GO" id="GO:0003961">
    <property type="term" value="F:O-acetylhomoserine aminocarboxypropyltransferase activity"/>
    <property type="evidence" value="ECO:0007669"/>
    <property type="project" value="TreeGrafter"/>
</dbReference>
<dbReference type="FunFam" id="3.40.640.10:FF:000035">
    <property type="entry name" value="O-succinylhomoserine sulfhydrylase"/>
    <property type="match status" value="1"/>
</dbReference>
<dbReference type="PANTHER" id="PTHR43797:SF2">
    <property type="entry name" value="HOMOCYSTEINE_CYSTEINE SYNTHASE"/>
    <property type="match status" value="1"/>
</dbReference>
<gene>
    <name evidence="7" type="ORF">BHU72_09190</name>
</gene>
<evidence type="ECO:0000313" key="8">
    <source>
        <dbReference type="Proteomes" id="UP000095255"/>
    </source>
</evidence>
<protein>
    <submittedName>
        <fullName evidence="7">O-acetylhomoserine aminocarboxypropyltransferase</fullName>
    </submittedName>
</protein>
<dbReference type="InterPro" id="IPR015422">
    <property type="entry name" value="PyrdxlP-dep_Trfase_small"/>
</dbReference>
<dbReference type="STRING" id="1390249.BHU72_09190"/>
<dbReference type="NCBIfam" id="TIGR01326">
    <property type="entry name" value="OAH_OAS_sulfhy"/>
    <property type="match status" value="1"/>
</dbReference>
<evidence type="ECO:0000256" key="6">
    <source>
        <dbReference type="RuleBase" id="RU362118"/>
    </source>
</evidence>
<evidence type="ECO:0000256" key="2">
    <source>
        <dbReference type="ARBA" id="ARBA00009077"/>
    </source>
</evidence>
<dbReference type="PROSITE" id="PS00868">
    <property type="entry name" value="CYS_MET_METAB_PP"/>
    <property type="match status" value="1"/>
</dbReference>
<evidence type="ECO:0000313" key="7">
    <source>
        <dbReference type="EMBL" id="OEH84656.1"/>
    </source>
</evidence>
<dbReference type="InterPro" id="IPR015424">
    <property type="entry name" value="PyrdxlP-dep_Trfase"/>
</dbReference>
<dbReference type="AlphaFoldDB" id="A0A1E5L3K6"/>
<dbReference type="OrthoDB" id="9780685at2"/>
<accession>A0A1E5L3K6</accession>
<feature type="modified residue" description="N6-(pyridoxal phosphate)lysine" evidence="5">
    <location>
        <position position="209"/>
    </location>
</feature>
<dbReference type="Pfam" id="PF01053">
    <property type="entry name" value="Cys_Met_Meta_PP"/>
    <property type="match status" value="1"/>
</dbReference>
<dbReference type="GO" id="GO:0019346">
    <property type="term" value="P:transsulfuration"/>
    <property type="evidence" value="ECO:0007669"/>
    <property type="project" value="InterPro"/>
</dbReference>
<dbReference type="Gene3D" id="3.40.640.10">
    <property type="entry name" value="Type I PLP-dependent aspartate aminotransferase-like (Major domain)"/>
    <property type="match status" value="1"/>
</dbReference>
<dbReference type="InterPro" id="IPR000277">
    <property type="entry name" value="Cys/Met-Metab_PyrdxlP-dep_enz"/>
</dbReference>
<dbReference type="EMBL" id="MJAT01000037">
    <property type="protein sequence ID" value="OEH84656.1"/>
    <property type="molecule type" value="Genomic_DNA"/>
</dbReference>
<dbReference type="InterPro" id="IPR006235">
    <property type="entry name" value="OAc-hSer/O-AcSer_sulfhydrylase"/>
</dbReference>
<dbReference type="PIRSF" id="PIRSF001434">
    <property type="entry name" value="CGS"/>
    <property type="match status" value="1"/>
</dbReference>
<dbReference type="PANTHER" id="PTHR43797">
    <property type="entry name" value="HOMOCYSTEINE/CYSTEINE SYNTHASE"/>
    <property type="match status" value="1"/>
</dbReference>
<dbReference type="InterPro" id="IPR015421">
    <property type="entry name" value="PyrdxlP-dep_Trfase_major"/>
</dbReference>
<dbReference type="SUPFAM" id="SSF53383">
    <property type="entry name" value="PLP-dependent transferases"/>
    <property type="match status" value="1"/>
</dbReference>
<dbReference type="NCBIfam" id="NF006096">
    <property type="entry name" value="PRK08248.1"/>
    <property type="match status" value="1"/>
</dbReference>
<evidence type="ECO:0000256" key="5">
    <source>
        <dbReference type="PIRSR" id="PIRSR001434-2"/>
    </source>
</evidence>
<dbReference type="GO" id="GO:0006535">
    <property type="term" value="P:cysteine biosynthetic process from serine"/>
    <property type="evidence" value="ECO:0007669"/>
    <property type="project" value="TreeGrafter"/>
</dbReference>
<sequence length="428" mass="46306">MTDKQMRFDTIAVRGGFEGDPATGACAVPIYQTSSYVFRDTEHAANLFALKEMGNIYTRIMNPTQDVFEQRITQLEGGIGALATSSGQAAITYAVLNIANSGDEIVAASSLYGGTYNLFSTTLPKLGITVRFVDPSNPENFRAAINEKTKAVFAETIGNPRIDVLDIEGVAKVAHEEGVPLIIDNTFGTPYLICPFDFGADIVIHSATKFIGGHGTSIGGVIIDSGKFDWSNGRFPGLTEPDSSYHGVSYVRDIGPAAYIIKARVQLLRDMGSCISPFNSFLLIQGLETLHLRMQRHCDNAKKVAEFLSSHESVTWVNYPGLEGDVQNAKAKKYLPKGQGAILTFGIKGGTPAATKFIDSLKLFILLANVGDARSLVIHPASTTHQQLTKEQQEASGVTEDMIRLSVGIEDAQDLMEDLDQAFKASQQ</sequence>
<dbReference type="GO" id="GO:0071269">
    <property type="term" value="P:L-homocysteine biosynthetic process"/>
    <property type="evidence" value="ECO:0007669"/>
    <property type="project" value="TreeGrafter"/>
</dbReference>
<organism evidence="7 8">
    <name type="scientific">Desulfuribacillus stibiiarsenatis</name>
    <dbReference type="NCBI Taxonomy" id="1390249"/>
    <lineage>
        <taxon>Bacteria</taxon>
        <taxon>Bacillati</taxon>
        <taxon>Bacillota</taxon>
        <taxon>Desulfuribacillia</taxon>
        <taxon>Desulfuribacillales</taxon>
        <taxon>Desulfuribacillaceae</taxon>
        <taxon>Desulfuribacillus</taxon>
    </lineage>
</organism>